<dbReference type="AlphaFoldDB" id="A0A0M0JU29"/>
<evidence type="ECO:0000256" key="1">
    <source>
        <dbReference type="SAM" id="MobiDB-lite"/>
    </source>
</evidence>
<name>A0A0M0JU29_9EUKA</name>
<gene>
    <name evidence="2" type="ORF">Ctob_011549</name>
</gene>
<sequence>MSDCHLSTADCNTLLFKTPSVHINAGPSRAVTANLSEAERTAFEHLIAHALGETAAVRWVTRTFAARLRRFVVEGAALNGSSASVALMRAFTAASCGPHNTGYVGASLPAIETALASGNLREVWALVYVMSKSRYFTHLLLALLTPRGSGVLAVPPRTPATLAARLGMDAAELSARHELVVATQRTHGASTSLRYAQGIPDYDFEPFDSWVRFDFDSHTRTGITLWRGARTRRAGGCAVDGRATNDPSIEPPLSPAELAYQCGGAPPPCALRWQPGGLCFELPMVNWSFATGETVPGLAARAAALGYRTAAAVSGTTANVLQMGALLGFGGEERVMLRAAMVAWMVPTGDHSILEILLAAEPHMPPPFRMVAGLEDLERLWPPHMTLRASTGETFGGDEVWRSVGRRLARPAGRTLLGRLSDEARAFMQRVLADAGVEEMADEQEQHVEQHQQQEEVAVDSSRLEL</sequence>
<organism evidence="2 3">
    <name type="scientific">Chrysochromulina tobinii</name>
    <dbReference type="NCBI Taxonomy" id="1460289"/>
    <lineage>
        <taxon>Eukaryota</taxon>
        <taxon>Haptista</taxon>
        <taxon>Haptophyta</taxon>
        <taxon>Prymnesiophyceae</taxon>
        <taxon>Prymnesiales</taxon>
        <taxon>Chrysochromulinaceae</taxon>
        <taxon>Chrysochromulina</taxon>
    </lineage>
</organism>
<keyword evidence="3" id="KW-1185">Reference proteome</keyword>
<evidence type="ECO:0000313" key="3">
    <source>
        <dbReference type="Proteomes" id="UP000037460"/>
    </source>
</evidence>
<dbReference type="EMBL" id="JWZX01002267">
    <property type="protein sequence ID" value="KOO30196.1"/>
    <property type="molecule type" value="Genomic_DNA"/>
</dbReference>
<accession>A0A0M0JU29</accession>
<evidence type="ECO:0000313" key="2">
    <source>
        <dbReference type="EMBL" id="KOO30196.1"/>
    </source>
</evidence>
<dbReference type="OrthoDB" id="10616702at2759"/>
<protein>
    <submittedName>
        <fullName evidence="2">Uncharacterized protein</fullName>
    </submittedName>
</protein>
<proteinExistence type="predicted"/>
<comment type="caution">
    <text evidence="2">The sequence shown here is derived from an EMBL/GenBank/DDBJ whole genome shotgun (WGS) entry which is preliminary data.</text>
</comment>
<reference evidence="3" key="1">
    <citation type="journal article" date="2015" name="PLoS Genet.">
        <title>Genome Sequence and Transcriptome Analyses of Chrysochromulina tobin: Metabolic Tools for Enhanced Algal Fitness in the Prominent Order Prymnesiales (Haptophyceae).</title>
        <authorList>
            <person name="Hovde B.T."/>
            <person name="Deodato C.R."/>
            <person name="Hunsperger H.M."/>
            <person name="Ryken S.A."/>
            <person name="Yost W."/>
            <person name="Jha R.K."/>
            <person name="Patterson J."/>
            <person name="Monnat R.J. Jr."/>
            <person name="Barlow S.B."/>
            <person name="Starkenburg S.R."/>
            <person name="Cattolico R.A."/>
        </authorList>
    </citation>
    <scope>NUCLEOTIDE SEQUENCE</scope>
    <source>
        <strain evidence="3">CCMP291</strain>
    </source>
</reference>
<dbReference type="Proteomes" id="UP000037460">
    <property type="component" value="Unassembled WGS sequence"/>
</dbReference>
<feature type="region of interest" description="Disordered" evidence="1">
    <location>
        <begin position="446"/>
        <end position="466"/>
    </location>
</feature>